<evidence type="ECO:0000256" key="3">
    <source>
        <dbReference type="SAM" id="MobiDB-lite"/>
    </source>
</evidence>
<dbReference type="InterPro" id="IPR008967">
    <property type="entry name" value="p53-like_TF_DNA-bd_sf"/>
</dbReference>
<dbReference type="GO" id="GO:0045944">
    <property type="term" value="P:positive regulation of transcription by RNA polymerase II"/>
    <property type="evidence" value="ECO:0007669"/>
    <property type="project" value="TreeGrafter"/>
</dbReference>
<dbReference type="EMBL" id="KB644411">
    <property type="protein sequence ID" value="EPS28808.1"/>
    <property type="molecule type" value="Genomic_DNA"/>
</dbReference>
<sequence>MPLAGINDFARSHGYVAPARPSDLSDSTRTAVTQPSPPVTSHVTSRSPPSVESLPFDGTAVVETVVADFGGTQQVITPEVDAKMNRGFFIAEDGKWTCYRRNYFSVTCGFSLTPWVANPAVPLYLRRADQSPELIRGWGMAISAIVNGQYGETRELVQHTPKRDKQSEHRPERVSLRASPPISLSSSSSNGNGHGPGMSLDYSGSFGGAPQLPQSHTFERLQFQKATANNGKRRAQQQFYNVVVELHAEVADPIHGGTQWVLIARRRSDSMVVRGRSPGHYKDSRRDSTASMGSDGRPGAVSGSTLSHSLGATARPPPQLYEPAAPPPPPPSAGGNLPYGRAESPMAHSSASSTFDYAMVNDTMDPMDTLRQGASMYQEAHDAFAGVPNTQRATGHGFDPVYSSYGGYGPAQNHRGPSDS</sequence>
<evidence type="ECO:0000256" key="2">
    <source>
        <dbReference type="PROSITE-ProRule" id="PRU00850"/>
    </source>
</evidence>
<organism evidence="5 6">
    <name type="scientific">Penicillium oxalicum (strain 114-2 / CGMCC 5302)</name>
    <name type="common">Penicillium decumbens</name>
    <dbReference type="NCBI Taxonomy" id="933388"/>
    <lineage>
        <taxon>Eukaryota</taxon>
        <taxon>Fungi</taxon>
        <taxon>Dikarya</taxon>
        <taxon>Ascomycota</taxon>
        <taxon>Pezizomycotina</taxon>
        <taxon>Eurotiomycetes</taxon>
        <taxon>Eurotiomycetidae</taxon>
        <taxon>Eurotiales</taxon>
        <taxon>Aspergillaceae</taxon>
        <taxon>Penicillium</taxon>
    </lineage>
</organism>
<feature type="region of interest" description="Disordered" evidence="3">
    <location>
        <begin position="17"/>
        <end position="52"/>
    </location>
</feature>
<feature type="region of interest" description="Disordered" evidence="3">
    <location>
        <begin position="273"/>
        <end position="347"/>
    </location>
</feature>
<dbReference type="eggNOG" id="ENOG502RYEH">
    <property type="taxonomic scope" value="Eukaryota"/>
</dbReference>
<dbReference type="GO" id="GO:0003677">
    <property type="term" value="F:DNA binding"/>
    <property type="evidence" value="ECO:0007669"/>
    <property type="project" value="UniProtKB-KW"/>
</dbReference>
<feature type="compositionally biased region" description="Basic and acidic residues" evidence="3">
    <location>
        <begin position="157"/>
        <end position="175"/>
    </location>
</feature>
<feature type="compositionally biased region" description="Pro residues" evidence="3">
    <location>
        <begin position="315"/>
        <end position="332"/>
    </location>
</feature>
<dbReference type="GO" id="GO:0051321">
    <property type="term" value="P:meiotic cell cycle"/>
    <property type="evidence" value="ECO:0007669"/>
    <property type="project" value="TreeGrafter"/>
</dbReference>
<dbReference type="GO" id="GO:0000228">
    <property type="term" value="C:nuclear chromosome"/>
    <property type="evidence" value="ECO:0007669"/>
    <property type="project" value="TreeGrafter"/>
</dbReference>
<keyword evidence="6" id="KW-1185">Reference proteome</keyword>
<feature type="region of interest" description="Disordered" evidence="3">
    <location>
        <begin position="392"/>
        <end position="420"/>
    </location>
</feature>
<proteinExistence type="predicted"/>
<feature type="region of interest" description="Disordered" evidence="3">
    <location>
        <begin position="157"/>
        <end position="213"/>
    </location>
</feature>
<reference evidence="5 6" key="1">
    <citation type="journal article" date="2013" name="PLoS ONE">
        <title>Genomic and secretomic analyses reveal unique features of the lignocellulolytic enzyme system of Penicillium decumbens.</title>
        <authorList>
            <person name="Liu G."/>
            <person name="Zhang L."/>
            <person name="Wei X."/>
            <person name="Zou G."/>
            <person name="Qin Y."/>
            <person name="Ma L."/>
            <person name="Li J."/>
            <person name="Zheng H."/>
            <person name="Wang S."/>
            <person name="Wang C."/>
            <person name="Xun L."/>
            <person name="Zhao G.-P."/>
            <person name="Zhou Z."/>
            <person name="Qu Y."/>
        </authorList>
    </citation>
    <scope>NUCLEOTIDE SEQUENCE [LARGE SCALE GENOMIC DNA]</scope>
    <source>
        <strain evidence="6">114-2 / CGMCC 5302</strain>
    </source>
</reference>
<dbReference type="InterPro" id="IPR037141">
    <property type="entry name" value="NDT80_DNA-bd_dom_sf"/>
</dbReference>
<dbReference type="Proteomes" id="UP000019376">
    <property type="component" value="Unassembled WGS sequence"/>
</dbReference>
<dbReference type="PhylomeDB" id="S8AS14"/>
<protein>
    <recommendedName>
        <fullName evidence="4">NDT80 domain-containing protein</fullName>
    </recommendedName>
</protein>
<feature type="domain" description="NDT80" evidence="4">
    <location>
        <begin position="25"/>
        <end position="285"/>
    </location>
</feature>
<dbReference type="Pfam" id="PF05224">
    <property type="entry name" value="NDT80_PhoG"/>
    <property type="match status" value="1"/>
</dbReference>
<dbReference type="PROSITE" id="PS51517">
    <property type="entry name" value="NDT80"/>
    <property type="match status" value="1"/>
</dbReference>
<evidence type="ECO:0000256" key="1">
    <source>
        <dbReference type="ARBA" id="ARBA00023125"/>
    </source>
</evidence>
<feature type="compositionally biased region" description="Low complexity" evidence="3">
    <location>
        <begin position="179"/>
        <end position="191"/>
    </location>
</feature>
<feature type="compositionally biased region" description="Polar residues" evidence="3">
    <location>
        <begin position="24"/>
        <end position="50"/>
    </location>
</feature>
<dbReference type="HOGENOM" id="CLU_030656_0_0_1"/>
<dbReference type="InterPro" id="IPR024061">
    <property type="entry name" value="NDT80_DNA-bd_dom"/>
</dbReference>
<evidence type="ECO:0000313" key="6">
    <source>
        <dbReference type="Proteomes" id="UP000019376"/>
    </source>
</evidence>
<evidence type="ECO:0000259" key="4">
    <source>
        <dbReference type="PROSITE" id="PS51517"/>
    </source>
</evidence>
<dbReference type="GO" id="GO:0003700">
    <property type="term" value="F:DNA-binding transcription factor activity"/>
    <property type="evidence" value="ECO:0007669"/>
    <property type="project" value="UniProtKB-UniRule"/>
</dbReference>
<accession>S8AS14</accession>
<keyword evidence="1 2" id="KW-0238">DNA-binding</keyword>
<dbReference type="InterPro" id="IPR052605">
    <property type="entry name" value="Fungal_trans_regulator"/>
</dbReference>
<dbReference type="PANTHER" id="PTHR35144">
    <property type="entry name" value="MEIOSIS-SPECIFIC TRANSCRIPTION FACTOR NDT80"/>
    <property type="match status" value="1"/>
</dbReference>
<dbReference type="Gene3D" id="2.60.40.1390">
    <property type="entry name" value="NDT80 DNA-binding domain"/>
    <property type="match status" value="1"/>
</dbReference>
<dbReference type="OrthoDB" id="2288358at2759"/>
<feature type="DNA-binding region" description="NDT80" evidence="2">
    <location>
        <begin position="25"/>
        <end position="285"/>
    </location>
</feature>
<gene>
    <name evidence="5" type="ORF">PDE_03754</name>
</gene>
<evidence type="ECO:0000313" key="5">
    <source>
        <dbReference type="EMBL" id="EPS28808.1"/>
    </source>
</evidence>
<dbReference type="PANTHER" id="PTHR35144:SF2">
    <property type="entry name" value="MEIOSIS-SPECIFIC TRANSCRIPTION FACTOR NDT80"/>
    <property type="match status" value="1"/>
</dbReference>
<dbReference type="SUPFAM" id="SSF49417">
    <property type="entry name" value="p53-like transcription factors"/>
    <property type="match status" value="1"/>
</dbReference>
<dbReference type="AlphaFoldDB" id="S8AS14"/>
<name>S8AS14_PENO1</name>